<evidence type="ECO:0000256" key="6">
    <source>
        <dbReference type="SAM" id="Phobius"/>
    </source>
</evidence>
<dbReference type="InterPro" id="IPR011583">
    <property type="entry name" value="Chitinase_II/V-like_cat"/>
</dbReference>
<dbReference type="Gene3D" id="3.20.20.80">
    <property type="entry name" value="Glycosidases"/>
    <property type="match status" value="1"/>
</dbReference>
<dbReference type="RefSeq" id="XP_040940754.1">
    <property type="nucleotide sequence ID" value="XM_041084820.1"/>
</dbReference>
<dbReference type="SUPFAM" id="SSF51445">
    <property type="entry name" value="(Trans)glycosidases"/>
    <property type="match status" value="1"/>
</dbReference>
<dbReference type="InterPro" id="IPR008271">
    <property type="entry name" value="Ser/Thr_kinase_AS"/>
</dbReference>
<dbReference type="PANTHER" id="PTHR27002">
    <property type="entry name" value="RECEPTOR-LIKE SERINE/THREONINE-PROTEIN KINASE SD1-8"/>
    <property type="match status" value="1"/>
</dbReference>
<feature type="transmembrane region" description="Helical" evidence="6">
    <location>
        <begin position="401"/>
        <end position="420"/>
    </location>
</feature>
<dbReference type="PANTHER" id="PTHR27002:SF1117">
    <property type="entry name" value="CYSTEINE-RICH RECEPTOR-LIKE PROTEIN KINASE 19"/>
    <property type="match status" value="1"/>
</dbReference>
<organism evidence="9 10">
    <name type="scientific">Gossypium hirsutum</name>
    <name type="common">Upland cotton</name>
    <name type="synonym">Gossypium mexicanum</name>
    <dbReference type="NCBI Taxonomy" id="3635"/>
    <lineage>
        <taxon>Eukaryota</taxon>
        <taxon>Viridiplantae</taxon>
        <taxon>Streptophyta</taxon>
        <taxon>Embryophyta</taxon>
        <taxon>Tracheophyta</taxon>
        <taxon>Spermatophyta</taxon>
        <taxon>Magnoliopsida</taxon>
        <taxon>eudicotyledons</taxon>
        <taxon>Gunneridae</taxon>
        <taxon>Pentapetalae</taxon>
        <taxon>rosids</taxon>
        <taxon>malvids</taxon>
        <taxon>Malvales</taxon>
        <taxon>Malvaceae</taxon>
        <taxon>Malvoideae</taxon>
        <taxon>Gossypium</taxon>
    </lineage>
</organism>
<dbReference type="PROSITE" id="PS50011">
    <property type="entry name" value="PROTEIN_KINASE_DOM"/>
    <property type="match status" value="1"/>
</dbReference>
<reference evidence="10" key="2">
    <citation type="submission" date="2025-08" db="UniProtKB">
        <authorList>
            <consortium name="RefSeq"/>
        </authorList>
    </citation>
    <scope>IDENTIFICATION</scope>
</reference>
<evidence type="ECO:0000256" key="5">
    <source>
        <dbReference type="ARBA" id="ARBA00022840"/>
    </source>
</evidence>
<evidence type="ECO:0000256" key="2">
    <source>
        <dbReference type="ARBA" id="ARBA00022679"/>
    </source>
</evidence>
<dbReference type="GO" id="GO:0016301">
    <property type="term" value="F:kinase activity"/>
    <property type="evidence" value="ECO:0007669"/>
    <property type="project" value="UniProtKB-KW"/>
</dbReference>
<dbReference type="Gene3D" id="1.10.510.10">
    <property type="entry name" value="Transferase(Phosphotransferase) domain 1"/>
    <property type="match status" value="1"/>
</dbReference>
<evidence type="ECO:0000256" key="4">
    <source>
        <dbReference type="ARBA" id="ARBA00022777"/>
    </source>
</evidence>
<dbReference type="InterPro" id="IPR000719">
    <property type="entry name" value="Prot_kinase_dom"/>
</dbReference>
<keyword evidence="2" id="KW-0808">Transferase</keyword>
<dbReference type="SUPFAM" id="SSF56112">
    <property type="entry name" value="Protein kinase-like (PK-like)"/>
    <property type="match status" value="1"/>
</dbReference>
<dbReference type="Pfam" id="PF00704">
    <property type="entry name" value="Glyco_hydro_18"/>
    <property type="match status" value="1"/>
</dbReference>
<evidence type="ECO:0000313" key="10">
    <source>
        <dbReference type="RefSeq" id="XP_040940754.1"/>
    </source>
</evidence>
<accession>A0ABM2ZDK4</accession>
<dbReference type="InterPro" id="IPR001245">
    <property type="entry name" value="Ser-Thr/Tyr_kinase_cat_dom"/>
</dbReference>
<dbReference type="CDD" id="cd14066">
    <property type="entry name" value="STKc_IRAK"/>
    <property type="match status" value="1"/>
</dbReference>
<feature type="domain" description="GH18" evidence="8">
    <location>
        <begin position="49"/>
        <end position="395"/>
    </location>
</feature>
<evidence type="ECO:0000259" key="8">
    <source>
        <dbReference type="PROSITE" id="PS51910"/>
    </source>
</evidence>
<proteinExistence type="predicted"/>
<sequence>MLLYILYNFHVSRQEIDFSMASNKPIFFFFFFLLLFVSLNLQSSVSQTWIKAGYWDSSASLPVSDINSAFFTHLFCAFAFVNSTSYQLFINSSNEQHFSNFTSTVKLKNPSITTILSIWVGRTESTTFSLMVNETSHRKSFIESSIKTARFYGVHGLDLYGVEPRNSINMNSFGTFLDEWRAEVASESRNSGKTQLLLTMSANRLPIVNSVSYPIESTKLNLDWVNIEAYDYYVPTLDRFTGFHAALYDPLGRANTDDGIKEWLKRGFPADKLVLGLPYHGYGWMLVNSGDMRQIGIDSAASGPAVTIDGSMGYKSIKSFILNYGYGVEAVYNSTYVVNICKIGSNWINFDDVEAIKAKVSYAKVKGLLGYNAFQLSNDDNWVLSQAACGIGSSQPKKHRLLVIVSVTVAAMVFLMIAIICYLQKKIFKSQGLCCALKMLVFWITKISAEKRHENDDPNLQVFSFSSIKAATNNFSNDNKLGEGGYGPVYKGKLPNGLEIAVKRLSKSSNQGFEEFKNEVTLTARLQHVNLVRVLGICTEKEEKLLVYEFMPNKSLDFYLYDPFKRQQLDWRRRVSIIEGITQGLLYLQEYSNYTIIHRDIKASNILLDYEMNPKISDFGMAKFFKKDELEANTGRIVGTYGYVPPEYVRKGIYSTKYDVYSFGVLLLQIISGKRNSSLYGCHENLNLLEYAYELWKQGREAEFFDASLDDSSSSCKLIRCMQLALLCVQENPADRPSMVKVFTILKNENSVAISVPKQPAYSITRYERKESIDIGRKKVFSVNDASITQVEPR</sequence>
<keyword evidence="5" id="KW-0067">ATP-binding</keyword>
<dbReference type="SMART" id="SM00220">
    <property type="entry name" value="S_TKc"/>
    <property type="match status" value="1"/>
</dbReference>
<feature type="transmembrane region" description="Helical" evidence="6">
    <location>
        <begin position="26"/>
        <end position="50"/>
    </location>
</feature>
<evidence type="ECO:0000256" key="1">
    <source>
        <dbReference type="ARBA" id="ARBA00022527"/>
    </source>
</evidence>
<dbReference type="PROSITE" id="PS00108">
    <property type="entry name" value="PROTEIN_KINASE_ST"/>
    <property type="match status" value="1"/>
</dbReference>
<keyword evidence="3" id="KW-0547">Nucleotide-binding</keyword>
<gene>
    <name evidence="10" type="primary">LOC107893422</name>
</gene>
<keyword evidence="6" id="KW-0812">Transmembrane</keyword>
<keyword evidence="1" id="KW-0723">Serine/threonine-protein kinase</keyword>
<evidence type="ECO:0000256" key="3">
    <source>
        <dbReference type="ARBA" id="ARBA00022741"/>
    </source>
</evidence>
<name>A0ABM2ZDK4_GOSHI</name>
<dbReference type="Gene3D" id="3.30.200.20">
    <property type="entry name" value="Phosphorylase Kinase, domain 1"/>
    <property type="match status" value="1"/>
</dbReference>
<keyword evidence="9" id="KW-1185">Reference proteome</keyword>
<dbReference type="Gene3D" id="3.10.50.10">
    <property type="match status" value="1"/>
</dbReference>
<evidence type="ECO:0000259" key="7">
    <source>
        <dbReference type="PROSITE" id="PS50011"/>
    </source>
</evidence>
<dbReference type="CDD" id="cd02879">
    <property type="entry name" value="GH18_plant_chitinase_class_V"/>
    <property type="match status" value="1"/>
</dbReference>
<feature type="domain" description="Protein kinase" evidence="7">
    <location>
        <begin position="475"/>
        <end position="762"/>
    </location>
</feature>
<evidence type="ECO:0000313" key="9">
    <source>
        <dbReference type="Proteomes" id="UP000818029"/>
    </source>
</evidence>
<keyword evidence="4 10" id="KW-0418">Kinase</keyword>
<dbReference type="Proteomes" id="UP000818029">
    <property type="component" value="Chromosome A13"/>
</dbReference>
<dbReference type="InterPro" id="IPR001223">
    <property type="entry name" value="Glyco_hydro18_cat"/>
</dbReference>
<keyword evidence="6" id="KW-1133">Transmembrane helix</keyword>
<protein>
    <submittedName>
        <fullName evidence="10">L-type lectin-domain containing receptor kinase I.8</fullName>
    </submittedName>
</protein>
<keyword evidence="10" id="KW-0675">Receptor</keyword>
<dbReference type="InterPro" id="IPR011009">
    <property type="entry name" value="Kinase-like_dom_sf"/>
</dbReference>
<reference evidence="9" key="1">
    <citation type="journal article" date="2020" name="Nat. Genet.">
        <title>Genomic diversifications of five Gossypium allopolyploid species and their impact on cotton improvement.</title>
        <authorList>
            <person name="Chen Z.J."/>
            <person name="Sreedasyam A."/>
            <person name="Ando A."/>
            <person name="Song Q."/>
            <person name="De Santiago L.M."/>
            <person name="Hulse-Kemp A.M."/>
            <person name="Ding M."/>
            <person name="Ye W."/>
            <person name="Kirkbride R.C."/>
            <person name="Jenkins J."/>
            <person name="Plott C."/>
            <person name="Lovell J."/>
            <person name="Lin Y.M."/>
            <person name="Vaughn R."/>
            <person name="Liu B."/>
            <person name="Simpson S."/>
            <person name="Scheffler B.E."/>
            <person name="Wen L."/>
            <person name="Saski C.A."/>
            <person name="Grover C.E."/>
            <person name="Hu G."/>
            <person name="Conover J.L."/>
            <person name="Carlson J.W."/>
            <person name="Shu S."/>
            <person name="Boston L.B."/>
            <person name="Williams M."/>
            <person name="Peterson D.G."/>
            <person name="McGee K."/>
            <person name="Jones D.C."/>
            <person name="Wendel J.F."/>
            <person name="Stelly D.M."/>
            <person name="Grimwood J."/>
            <person name="Schmutz J."/>
        </authorList>
    </citation>
    <scope>NUCLEOTIDE SEQUENCE [LARGE SCALE GENOMIC DNA]</scope>
    <source>
        <strain evidence="9">cv. TM-1</strain>
    </source>
</reference>
<dbReference type="Pfam" id="PF07714">
    <property type="entry name" value="PK_Tyr_Ser-Thr"/>
    <property type="match status" value="1"/>
</dbReference>
<dbReference type="SMART" id="SM00636">
    <property type="entry name" value="Glyco_18"/>
    <property type="match status" value="1"/>
</dbReference>
<dbReference type="InterPro" id="IPR017853">
    <property type="entry name" value="GH"/>
</dbReference>
<dbReference type="PROSITE" id="PS51910">
    <property type="entry name" value="GH18_2"/>
    <property type="match status" value="1"/>
</dbReference>
<dbReference type="GeneID" id="107893422"/>
<dbReference type="InterPro" id="IPR029070">
    <property type="entry name" value="Chitinase_insertion_sf"/>
</dbReference>
<feature type="transmembrane region" description="Helical" evidence="6">
    <location>
        <begin position="70"/>
        <end position="89"/>
    </location>
</feature>
<keyword evidence="6" id="KW-0472">Membrane</keyword>